<feature type="compositionally biased region" description="Pro residues" evidence="6">
    <location>
        <begin position="266"/>
        <end position="278"/>
    </location>
</feature>
<dbReference type="PRINTS" id="PR00344">
    <property type="entry name" value="BCTRLSENSOR"/>
</dbReference>
<dbReference type="SUPFAM" id="SSF55874">
    <property type="entry name" value="ATPase domain of HSP90 chaperone/DNA topoisomerase II/histidine kinase"/>
    <property type="match status" value="1"/>
</dbReference>
<evidence type="ECO:0000256" key="1">
    <source>
        <dbReference type="ARBA" id="ARBA00000085"/>
    </source>
</evidence>
<feature type="domain" description="Response regulatory" evidence="8">
    <location>
        <begin position="341"/>
        <end position="400"/>
    </location>
</feature>
<comment type="caution">
    <text evidence="5">Lacks conserved residue(s) required for the propagation of feature annotation.</text>
</comment>
<dbReference type="PROSITE" id="PS50110">
    <property type="entry name" value="RESPONSE_REGULATORY"/>
    <property type="match status" value="1"/>
</dbReference>
<sequence>MVTLTVTDTGAGMSPVFLANKAFQPFSQENPHSTGVGLGLSIVRQIIETSGGKIEVSSDRSSGTKIQVKLSVIRPETAQIALPQRTEYLSWLPRLKGRRVCILHRAETNQDFLDEPQNAEGLAKFTRALTTTLVDHLKMDVVQTTKWEGNDADIVICPEPSFQYLSSIRHQRADAKAAKAAVTIFVALDALEAATLRSDVRVQSKESVVEILSQPLGPYKLAYVLNKCLDRFEHPDENVQPASNSTNVSAPNLPQSPTAEPLAVVSPPPTISPPPVEMPPLLNQPHWHYTDKSDGQDNLPQDPDSSAEATPTAGTPAVQGRAVPIRPKLTIPSRSLSKGSRVLITDDNVINRKLLVAFTKKYSLQYTEAENGLEALRAYQSSQLHFDVILMGKKFEIPWQ</sequence>
<evidence type="ECO:0000256" key="3">
    <source>
        <dbReference type="ARBA" id="ARBA00022679"/>
    </source>
</evidence>
<feature type="compositionally biased region" description="Polar residues" evidence="6">
    <location>
        <begin position="296"/>
        <end position="313"/>
    </location>
</feature>
<evidence type="ECO:0000256" key="6">
    <source>
        <dbReference type="SAM" id="MobiDB-lite"/>
    </source>
</evidence>
<evidence type="ECO:0000256" key="4">
    <source>
        <dbReference type="ARBA" id="ARBA00022777"/>
    </source>
</evidence>
<dbReference type="SUPFAM" id="SSF52172">
    <property type="entry name" value="CheY-like"/>
    <property type="match status" value="1"/>
</dbReference>
<gene>
    <name evidence="9" type="ORF">SLS59_007469</name>
</gene>
<dbReference type="InterPro" id="IPR004358">
    <property type="entry name" value="Sig_transdc_His_kin-like_C"/>
</dbReference>
<dbReference type="Gene3D" id="3.30.565.10">
    <property type="entry name" value="Histidine kinase-like ATPase, C-terminal domain"/>
    <property type="match status" value="1"/>
</dbReference>
<dbReference type="EC" id="2.7.13.3" evidence="2"/>
<organism evidence="9 10">
    <name type="scientific">Nothophoma quercina</name>
    <dbReference type="NCBI Taxonomy" id="749835"/>
    <lineage>
        <taxon>Eukaryota</taxon>
        <taxon>Fungi</taxon>
        <taxon>Dikarya</taxon>
        <taxon>Ascomycota</taxon>
        <taxon>Pezizomycotina</taxon>
        <taxon>Dothideomycetes</taxon>
        <taxon>Pleosporomycetidae</taxon>
        <taxon>Pleosporales</taxon>
        <taxon>Pleosporineae</taxon>
        <taxon>Didymellaceae</taxon>
        <taxon>Nothophoma</taxon>
    </lineage>
</organism>
<comment type="caution">
    <text evidence="9">The sequence shown here is derived from an EMBL/GenBank/DDBJ whole genome shotgun (WGS) entry which is preliminary data.</text>
</comment>
<dbReference type="Pfam" id="PF02518">
    <property type="entry name" value="HATPase_c"/>
    <property type="match status" value="1"/>
</dbReference>
<keyword evidence="10" id="KW-1185">Reference proteome</keyword>
<reference evidence="9 10" key="1">
    <citation type="submission" date="2024-02" db="EMBL/GenBank/DDBJ databases">
        <title>De novo assembly and annotation of 12 fungi associated with fruit tree decline syndrome in Ontario, Canada.</title>
        <authorList>
            <person name="Sulman M."/>
            <person name="Ellouze W."/>
            <person name="Ilyukhin E."/>
        </authorList>
    </citation>
    <scope>NUCLEOTIDE SEQUENCE [LARGE SCALE GENOMIC DNA]</scope>
    <source>
        <strain evidence="9 10">M97-236</strain>
    </source>
</reference>
<feature type="compositionally biased region" description="Polar residues" evidence="6">
    <location>
        <begin position="240"/>
        <end position="258"/>
    </location>
</feature>
<dbReference type="InterPro" id="IPR003594">
    <property type="entry name" value="HATPase_dom"/>
</dbReference>
<dbReference type="InterPro" id="IPR011006">
    <property type="entry name" value="CheY-like_superfamily"/>
</dbReference>
<dbReference type="PROSITE" id="PS50109">
    <property type="entry name" value="HIS_KIN"/>
    <property type="match status" value="1"/>
</dbReference>
<dbReference type="PANTHER" id="PTHR43047">
    <property type="entry name" value="TWO-COMPONENT HISTIDINE PROTEIN KINASE"/>
    <property type="match status" value="1"/>
</dbReference>
<feature type="region of interest" description="Disordered" evidence="6">
    <location>
        <begin position="236"/>
        <end position="319"/>
    </location>
</feature>
<evidence type="ECO:0000259" key="7">
    <source>
        <dbReference type="PROSITE" id="PS50109"/>
    </source>
</evidence>
<keyword evidence="3" id="KW-0808">Transferase</keyword>
<comment type="catalytic activity">
    <reaction evidence="1">
        <text>ATP + protein L-histidine = ADP + protein N-phospho-L-histidine.</text>
        <dbReference type="EC" id="2.7.13.3"/>
    </reaction>
</comment>
<evidence type="ECO:0000313" key="10">
    <source>
        <dbReference type="Proteomes" id="UP001521222"/>
    </source>
</evidence>
<dbReference type="PANTHER" id="PTHR43047:SF72">
    <property type="entry name" value="OSMOSENSING HISTIDINE PROTEIN KINASE SLN1"/>
    <property type="match status" value="1"/>
</dbReference>
<dbReference type="InterPro" id="IPR036890">
    <property type="entry name" value="HATPase_C_sf"/>
</dbReference>
<accession>A0ABR3QZ56</accession>
<evidence type="ECO:0000313" key="9">
    <source>
        <dbReference type="EMBL" id="KAL1597439.1"/>
    </source>
</evidence>
<proteinExistence type="predicted"/>
<name>A0ABR3QZ56_9PLEO</name>
<dbReference type="Gene3D" id="3.40.50.2300">
    <property type="match status" value="1"/>
</dbReference>
<dbReference type="Proteomes" id="UP001521222">
    <property type="component" value="Unassembled WGS sequence"/>
</dbReference>
<dbReference type="InterPro" id="IPR001789">
    <property type="entry name" value="Sig_transdc_resp-reg_receiver"/>
</dbReference>
<feature type="domain" description="Histidine kinase" evidence="7">
    <location>
        <begin position="1"/>
        <end position="74"/>
    </location>
</feature>
<evidence type="ECO:0000256" key="2">
    <source>
        <dbReference type="ARBA" id="ARBA00012438"/>
    </source>
</evidence>
<dbReference type="InterPro" id="IPR005467">
    <property type="entry name" value="His_kinase_dom"/>
</dbReference>
<evidence type="ECO:0000256" key="5">
    <source>
        <dbReference type="PROSITE-ProRule" id="PRU00169"/>
    </source>
</evidence>
<keyword evidence="4" id="KW-0418">Kinase</keyword>
<dbReference type="EMBL" id="JAKIXB020000026">
    <property type="protein sequence ID" value="KAL1597439.1"/>
    <property type="molecule type" value="Genomic_DNA"/>
</dbReference>
<evidence type="ECO:0000259" key="8">
    <source>
        <dbReference type="PROSITE" id="PS50110"/>
    </source>
</evidence>
<protein>
    <recommendedName>
        <fullName evidence="2">histidine kinase</fullName>
        <ecNumber evidence="2">2.7.13.3</ecNumber>
    </recommendedName>
</protein>